<evidence type="ECO:0000313" key="3">
    <source>
        <dbReference type="EMBL" id="QYC74199.1"/>
    </source>
</evidence>
<dbReference type="HAMAP" id="MF_00758">
    <property type="entry name" value="UPF0301"/>
    <property type="match status" value="1"/>
</dbReference>
<gene>
    <name evidence="3" type="ORF">INQ84_03740</name>
</gene>
<dbReference type="Proteomes" id="UP000825134">
    <property type="component" value="Chromosome"/>
</dbReference>
<dbReference type="SUPFAM" id="SSF143456">
    <property type="entry name" value="VC0467-like"/>
    <property type="match status" value="1"/>
</dbReference>
<dbReference type="InterPro" id="IPR003774">
    <property type="entry name" value="AlgH-like"/>
</dbReference>
<dbReference type="NCBIfam" id="NF001271">
    <property type="entry name" value="PRK00228.2-3"/>
    <property type="match status" value="1"/>
</dbReference>
<dbReference type="AlphaFoldDB" id="A0AAQ0J626"/>
<dbReference type="EMBL" id="CP063185">
    <property type="protein sequence ID" value="QYC74199.1"/>
    <property type="molecule type" value="Genomic_DNA"/>
</dbReference>
<dbReference type="RefSeq" id="WP_219664333.1">
    <property type="nucleotide sequence ID" value="NZ_CP063064.1"/>
</dbReference>
<evidence type="ECO:0000313" key="4">
    <source>
        <dbReference type="Proteomes" id="UP000825134"/>
    </source>
</evidence>
<dbReference type="GO" id="GO:0005829">
    <property type="term" value="C:cytosol"/>
    <property type="evidence" value="ECO:0007669"/>
    <property type="project" value="TreeGrafter"/>
</dbReference>
<comment type="similarity">
    <text evidence="1 2">Belongs to the UPF0301 (AlgH) family.</text>
</comment>
<sequence length="189" mass="20922">MTKLPYAVLEKGSLLIASPDVNGGVFSRSVILVCEHSPNGSFGLILNKTLEMDSPEEIFTLNHFDESRVRFCMGGPLQANQIMILHSSLESEHPSIEICPSVFLGGNFSFVQEGEGKSHDEKVLLCFGYSGWQAGQLEKEFLEGLWFLSPASLEFVFSEHPEKLWSEVLQNLGGRFASLSTVPENLLLN</sequence>
<reference evidence="3" key="1">
    <citation type="journal article" date="2021" name="Front. Microbiol.">
        <title>Generation of Tetracycline and Rifamycin Resistant Chlamydia Suis Recombinants.</title>
        <authorList>
            <person name="Marti H."/>
            <person name="Bommana S."/>
            <person name="Read T.D."/>
            <person name="Pesch T."/>
            <person name="Prahauser B."/>
            <person name="Dean D."/>
            <person name="Borel N."/>
        </authorList>
    </citation>
    <scope>NUCLEOTIDE SEQUENCE</scope>
    <source>
        <strain evidence="3">208.1</strain>
    </source>
</reference>
<dbReference type="Pfam" id="PF02622">
    <property type="entry name" value="DUF179"/>
    <property type="match status" value="1"/>
</dbReference>
<proteinExistence type="inferred from homology"/>
<protein>
    <recommendedName>
        <fullName evidence="2">UPF0301 protein INQ84_03740</fullName>
    </recommendedName>
</protein>
<dbReference type="Gene3D" id="3.40.1740.10">
    <property type="entry name" value="VC0467-like"/>
    <property type="match status" value="1"/>
</dbReference>
<accession>A0AAQ0J626</accession>
<dbReference type="PANTHER" id="PTHR30327:SF1">
    <property type="entry name" value="UPF0301 PROTEIN YQGE"/>
    <property type="match status" value="1"/>
</dbReference>
<evidence type="ECO:0000256" key="1">
    <source>
        <dbReference type="ARBA" id="ARBA00009600"/>
    </source>
</evidence>
<dbReference type="PANTHER" id="PTHR30327">
    <property type="entry name" value="UNCHARACTERIZED PROTEIN YQGE"/>
    <property type="match status" value="1"/>
</dbReference>
<organism evidence="3 4">
    <name type="scientific">Chlamydia suis</name>
    <dbReference type="NCBI Taxonomy" id="83559"/>
    <lineage>
        <taxon>Bacteria</taxon>
        <taxon>Pseudomonadati</taxon>
        <taxon>Chlamydiota</taxon>
        <taxon>Chlamydiia</taxon>
        <taxon>Chlamydiales</taxon>
        <taxon>Chlamydiaceae</taxon>
        <taxon>Chlamydia/Chlamydophila group</taxon>
        <taxon>Chlamydia</taxon>
    </lineage>
</organism>
<name>A0AAQ0J626_9CHLA</name>
<evidence type="ECO:0000256" key="2">
    <source>
        <dbReference type="HAMAP-Rule" id="MF_00758"/>
    </source>
</evidence>